<dbReference type="InterPro" id="IPR019012">
    <property type="entry name" value="RNA_cap_Gua-N2-MeTrfase"/>
</dbReference>
<dbReference type="EMBL" id="KE346315">
    <property type="protein sequence ID" value="EXC32853.1"/>
    <property type="molecule type" value="Genomic_DNA"/>
</dbReference>
<dbReference type="InterPro" id="IPR001202">
    <property type="entry name" value="WW_dom"/>
</dbReference>
<dbReference type="PROSITE" id="PS01159">
    <property type="entry name" value="WW_DOMAIN_1"/>
    <property type="match status" value="1"/>
</dbReference>
<keyword evidence="11" id="KW-1185">Reference proteome</keyword>
<reference evidence="11" key="1">
    <citation type="submission" date="2013-01" db="EMBL/GenBank/DDBJ databases">
        <title>Draft Genome Sequence of a Mulberry Tree, Morus notabilis C.K. Schneid.</title>
        <authorList>
            <person name="He N."/>
            <person name="Zhao S."/>
        </authorList>
    </citation>
    <scope>NUCLEOTIDE SEQUENCE</scope>
</reference>
<dbReference type="FunFam" id="3.40.50.150:FF:000305">
    <property type="entry name" value="S-adenosyl-L-methionine-dependent methyltransferase superfamily protein"/>
    <property type="match status" value="1"/>
</dbReference>
<evidence type="ECO:0000313" key="11">
    <source>
        <dbReference type="Proteomes" id="UP000030645"/>
    </source>
</evidence>
<dbReference type="Proteomes" id="UP000030645">
    <property type="component" value="Unassembled WGS sequence"/>
</dbReference>
<dbReference type="Gene3D" id="3.40.50.150">
    <property type="entry name" value="Vaccinia Virus protein VP39"/>
    <property type="match status" value="1"/>
</dbReference>
<proteinExistence type="inferred from homology"/>
<comment type="similarity">
    <text evidence="2">Belongs to the methyltransferase superfamily. Trimethylguanosine synthase family.</text>
</comment>
<organism evidence="10 11">
    <name type="scientific">Morus notabilis</name>
    <dbReference type="NCBI Taxonomy" id="981085"/>
    <lineage>
        <taxon>Eukaryota</taxon>
        <taxon>Viridiplantae</taxon>
        <taxon>Streptophyta</taxon>
        <taxon>Embryophyta</taxon>
        <taxon>Tracheophyta</taxon>
        <taxon>Spermatophyta</taxon>
        <taxon>Magnoliopsida</taxon>
        <taxon>eudicotyledons</taxon>
        <taxon>Gunneridae</taxon>
        <taxon>Pentapetalae</taxon>
        <taxon>rosids</taxon>
        <taxon>fabids</taxon>
        <taxon>Rosales</taxon>
        <taxon>Moraceae</taxon>
        <taxon>Moreae</taxon>
        <taxon>Morus</taxon>
    </lineage>
</organism>
<feature type="region of interest" description="Disordered" evidence="8">
    <location>
        <begin position="86"/>
        <end position="117"/>
    </location>
</feature>
<evidence type="ECO:0000313" key="10">
    <source>
        <dbReference type="EMBL" id="EXC32853.1"/>
    </source>
</evidence>
<dbReference type="PANTHER" id="PTHR14741:SF32">
    <property type="entry name" value="TRIMETHYLGUANOSINE SYNTHASE"/>
    <property type="match status" value="1"/>
</dbReference>
<feature type="region of interest" description="Disordered" evidence="8">
    <location>
        <begin position="207"/>
        <end position="239"/>
    </location>
</feature>
<feature type="region of interest" description="Disordered" evidence="8">
    <location>
        <begin position="459"/>
        <end position="484"/>
    </location>
</feature>
<feature type="domain" description="WW" evidence="9">
    <location>
        <begin position="322"/>
        <end position="350"/>
    </location>
</feature>
<evidence type="ECO:0000256" key="3">
    <source>
        <dbReference type="ARBA" id="ARBA00047418"/>
    </source>
</evidence>
<dbReference type="STRING" id="981085.W9SHY9"/>
<sequence length="733" mass="81141">MEVSEPECQGPAIIALGSLFRLTEIHLWDDGSAEARDRSSFQADTARIKAAQEGDDDNDKDSDVHFTSTDANVLSEDEELTRQMNALGLPLSFNTNKEKRSGKTKGKRKGMRQKHTDTCQDTFGEAVESSKVSVSEITSSSVFHDNASDPLFCTSLVGQSESSHSDVAAGADIYQPSSQDIDNPASLSELLCVSGKEQNHTGILCTVGADDQDSDSEHRNVKTKDHGENAVNSTSSDTGLSSRSCLTDVVAEHGHTEQGDGIKGCNLLEVSSSALHEAAYGSICEGNGTEELEVPESAAYSSKTLVVDGTAKYECSGDFGDWIVCWDSYYSRNYFYNNTTQTSTWYPPEGMEHLAICDNKCNSNEIVTELTEMDASPTINAPDLCISQNKVQFKKSMDNNLLVGLVYDEILEGVGLTACNYVSALNPLPVTRGRNIDDLDELCETYGTGDGIPAIPLDTQHGPSITKRKKKARKTKNQRKISNEKEARKFQELVEFSDGIGKYWWQRYDDGIKMDEEGWFSVTPEPLARHHAFRCGSGTVVDSFTGVGGNAIQFAQRCEHVTAVDIDPKKIEYAHHNATIYGVNDRIDFVKGDFFLLAPRLKADIVFLSPPWGGPDYAKVETYDIKTMLKPHDGYFLFNTAKKIAPKVVMFLPRNVDLNQLAELSLLSSPPWSLERYYAVISEGKDLWFQVEKNFVNGKLKAITAYFVDTAITGNQHHSPLYHEKGWWTFCEY</sequence>
<comment type="catalytic activity">
    <reaction evidence="4">
        <text>a 5'-end (N(7)-methyl 5'-triphosphoguanosine)-ribonucleoside in snoRNA + S-adenosyl-L-methionine = a 5'-end (N(2),N(7)-dimethyl 5'-triphosphoguanosine)-ribonucleoside in snoRNA + S-adenosyl-L-homocysteine + H(+)</text>
        <dbReference type="Rhea" id="RHEA:78475"/>
        <dbReference type="Rhea" id="RHEA-COMP:19086"/>
        <dbReference type="Rhea" id="RHEA-COMP:19088"/>
        <dbReference type="ChEBI" id="CHEBI:15378"/>
        <dbReference type="ChEBI" id="CHEBI:57856"/>
        <dbReference type="ChEBI" id="CHEBI:59789"/>
        <dbReference type="ChEBI" id="CHEBI:156461"/>
        <dbReference type="ChEBI" id="CHEBI:172880"/>
    </reaction>
    <physiologicalReaction direction="left-to-right" evidence="4">
        <dbReference type="Rhea" id="RHEA:78476"/>
    </physiologicalReaction>
</comment>
<name>W9SHY9_9ROSA</name>
<evidence type="ECO:0000256" key="8">
    <source>
        <dbReference type="SAM" id="MobiDB-lite"/>
    </source>
</evidence>
<evidence type="ECO:0000256" key="2">
    <source>
        <dbReference type="ARBA" id="ARBA00025783"/>
    </source>
</evidence>
<evidence type="ECO:0000259" key="9">
    <source>
        <dbReference type="PROSITE" id="PS50020"/>
    </source>
</evidence>
<dbReference type="AlphaFoldDB" id="W9SHY9"/>
<evidence type="ECO:0000256" key="6">
    <source>
        <dbReference type="ARBA" id="ARBA00049075"/>
    </source>
</evidence>
<comment type="catalytic activity">
    <reaction evidence="3">
        <text>a 5'-end (N(2),N(7)-dimethyl 5'-triphosphoguanosine)-ribonucleoside in snoRNA + S-adenosyl-L-methionine = a 5'-end (N(2),N(2),N(7)-trimethyl 5'-triphosphoguanosine)-ribonucleoside in snoRNA + S-adenosyl-L-homocysteine + H(+)</text>
        <dbReference type="Rhea" id="RHEA:78507"/>
        <dbReference type="Rhea" id="RHEA-COMP:19088"/>
        <dbReference type="Rhea" id="RHEA-COMP:19090"/>
        <dbReference type="ChEBI" id="CHEBI:15378"/>
        <dbReference type="ChEBI" id="CHEBI:57856"/>
        <dbReference type="ChEBI" id="CHEBI:59789"/>
        <dbReference type="ChEBI" id="CHEBI:167623"/>
        <dbReference type="ChEBI" id="CHEBI:172880"/>
    </reaction>
    <physiologicalReaction direction="left-to-right" evidence="3">
        <dbReference type="Rhea" id="RHEA:78508"/>
    </physiologicalReaction>
</comment>
<dbReference type="GO" id="GO:0005634">
    <property type="term" value="C:nucleus"/>
    <property type="evidence" value="ECO:0007669"/>
    <property type="project" value="TreeGrafter"/>
</dbReference>
<dbReference type="InterPro" id="IPR036020">
    <property type="entry name" value="WW_dom_sf"/>
</dbReference>
<evidence type="ECO:0000256" key="5">
    <source>
        <dbReference type="ARBA" id="ARBA00048763"/>
    </source>
</evidence>
<comment type="catalytic activity">
    <reaction evidence="5">
        <text>a 5'-end (N(2),N(7)-dimethyl 5'-triphosphoguanosine)-ribonucleoside in snRNA + S-adenosyl-L-methionine = a 5'-end (N(2),N(2),N(7)-trimethyl 5'-triphosphoguanosine)-ribonucleoside in snRNA + S-adenosyl-L-homocysteine + H(+)</text>
        <dbReference type="Rhea" id="RHEA:78479"/>
        <dbReference type="Rhea" id="RHEA-COMP:19087"/>
        <dbReference type="Rhea" id="RHEA-COMP:19089"/>
        <dbReference type="ChEBI" id="CHEBI:15378"/>
        <dbReference type="ChEBI" id="CHEBI:57856"/>
        <dbReference type="ChEBI" id="CHEBI:59789"/>
        <dbReference type="ChEBI" id="CHEBI:167623"/>
        <dbReference type="ChEBI" id="CHEBI:172880"/>
    </reaction>
    <physiologicalReaction direction="left-to-right" evidence="5">
        <dbReference type="Rhea" id="RHEA:78480"/>
    </physiologicalReaction>
</comment>
<feature type="compositionally biased region" description="Basic residues" evidence="8">
    <location>
        <begin position="466"/>
        <end position="479"/>
    </location>
</feature>
<dbReference type="SUPFAM" id="SSF53335">
    <property type="entry name" value="S-adenosyl-L-methionine-dependent methyltransferases"/>
    <property type="match status" value="1"/>
</dbReference>
<evidence type="ECO:0000256" key="7">
    <source>
        <dbReference type="ARBA" id="ARBA00049790"/>
    </source>
</evidence>
<gene>
    <name evidence="10" type="ORF">L484_009553</name>
</gene>
<dbReference type="GO" id="GO:0071164">
    <property type="term" value="F:RNA cap trimethylguanosine synthase activity"/>
    <property type="evidence" value="ECO:0007669"/>
    <property type="project" value="TreeGrafter"/>
</dbReference>
<dbReference type="SUPFAM" id="SSF51045">
    <property type="entry name" value="WW domain"/>
    <property type="match status" value="1"/>
</dbReference>
<protein>
    <recommendedName>
        <fullName evidence="1">Trimethylguanosine synthase</fullName>
    </recommendedName>
    <alternativeName>
        <fullName evidence="7">Cap-specific guanine-N(2) methyltransferase</fullName>
    </alternativeName>
</protein>
<dbReference type="PANTHER" id="PTHR14741">
    <property type="entry name" value="S-ADENOSYLMETHIONINE-DEPENDENT METHYLTRANSFERASE RELATED"/>
    <property type="match status" value="1"/>
</dbReference>
<evidence type="ECO:0000256" key="1">
    <source>
        <dbReference type="ARBA" id="ARBA00018517"/>
    </source>
</evidence>
<comment type="catalytic activity">
    <reaction evidence="6">
        <text>a 5'-end (N(7)-methyl 5'-triphosphoguanosine)-ribonucleoside in snRNA + S-adenosyl-L-methionine = a 5'-end (N(2),N(7)-dimethyl 5'-triphosphoguanosine)-ribonucleoside in snRNA + S-adenosyl-L-homocysteine + H(+)</text>
        <dbReference type="Rhea" id="RHEA:78471"/>
        <dbReference type="Rhea" id="RHEA-COMP:19085"/>
        <dbReference type="Rhea" id="RHEA-COMP:19087"/>
        <dbReference type="ChEBI" id="CHEBI:15378"/>
        <dbReference type="ChEBI" id="CHEBI:57856"/>
        <dbReference type="ChEBI" id="CHEBI:59789"/>
        <dbReference type="ChEBI" id="CHEBI:156461"/>
        <dbReference type="ChEBI" id="CHEBI:172880"/>
    </reaction>
    <physiologicalReaction direction="left-to-right" evidence="6">
        <dbReference type="Rhea" id="RHEA:78472"/>
    </physiologicalReaction>
</comment>
<dbReference type="CDD" id="cd00201">
    <property type="entry name" value="WW"/>
    <property type="match status" value="1"/>
</dbReference>
<feature type="region of interest" description="Disordered" evidence="8">
    <location>
        <begin position="51"/>
        <end position="72"/>
    </location>
</feature>
<dbReference type="CDD" id="cd02440">
    <property type="entry name" value="AdoMet_MTases"/>
    <property type="match status" value="1"/>
</dbReference>
<dbReference type="Gene3D" id="2.20.70.10">
    <property type="match status" value="1"/>
</dbReference>
<feature type="compositionally biased region" description="Basic and acidic residues" evidence="8">
    <location>
        <begin position="215"/>
        <end position="228"/>
    </location>
</feature>
<evidence type="ECO:0000256" key="4">
    <source>
        <dbReference type="ARBA" id="ARBA00048740"/>
    </source>
</evidence>
<accession>W9SHY9</accession>
<feature type="compositionally biased region" description="Basic residues" evidence="8">
    <location>
        <begin position="102"/>
        <end position="113"/>
    </location>
</feature>
<dbReference type="InterPro" id="IPR029063">
    <property type="entry name" value="SAM-dependent_MTases_sf"/>
</dbReference>
<dbReference type="eggNOG" id="KOG2730">
    <property type="taxonomic scope" value="Eukaryota"/>
</dbReference>
<dbReference type="PROSITE" id="PS50020">
    <property type="entry name" value="WW_DOMAIN_2"/>
    <property type="match status" value="1"/>
</dbReference>
<dbReference type="Pfam" id="PF09445">
    <property type="entry name" value="Methyltransf_15"/>
    <property type="match status" value="1"/>
</dbReference>